<dbReference type="PROSITE" id="PS01109">
    <property type="entry name" value="RIBOSOMAL_L10"/>
    <property type="match status" value="1"/>
</dbReference>
<dbReference type="NCBIfam" id="NF000955">
    <property type="entry name" value="PRK00099.1-1"/>
    <property type="match status" value="1"/>
</dbReference>
<dbReference type="InterPro" id="IPR022973">
    <property type="entry name" value="Ribosomal_uL10_bac"/>
</dbReference>
<name>A0ABX2CWE0_9CYAN</name>
<dbReference type="RefSeq" id="WP_172186537.1">
    <property type="nucleotide sequence ID" value="NZ_CAWPPK010000124.1"/>
</dbReference>
<keyword evidence="2 5" id="KW-0689">Ribosomal protein</keyword>
<keyword evidence="5" id="KW-0694">RNA-binding</keyword>
<keyword evidence="8" id="KW-1185">Reference proteome</keyword>
<dbReference type="Proteomes" id="UP000702425">
    <property type="component" value="Unassembled WGS sequence"/>
</dbReference>
<evidence type="ECO:0000256" key="6">
    <source>
        <dbReference type="SAM" id="MobiDB-lite"/>
    </source>
</evidence>
<dbReference type="EMBL" id="SRRZ01000021">
    <property type="protein sequence ID" value="NQE33870.1"/>
    <property type="molecule type" value="Genomic_DNA"/>
</dbReference>
<comment type="caution">
    <text evidence="7">The sequence shown here is derived from an EMBL/GenBank/DDBJ whole genome shotgun (WGS) entry which is preliminary data.</text>
</comment>
<evidence type="ECO:0000256" key="3">
    <source>
        <dbReference type="ARBA" id="ARBA00023274"/>
    </source>
</evidence>
<feature type="region of interest" description="Disordered" evidence="6">
    <location>
        <begin position="176"/>
        <end position="210"/>
    </location>
</feature>
<comment type="similarity">
    <text evidence="1 5">Belongs to the universal ribosomal protein uL10 family.</text>
</comment>
<evidence type="ECO:0000256" key="5">
    <source>
        <dbReference type="HAMAP-Rule" id="MF_00362"/>
    </source>
</evidence>
<sequence>MGKTLAVKNEIIADLKQTLSESQLAIVIDYTGLTVAEITDLRRRLRPKGSSCQVAKNTLMRIAVEGNETWQPIQELLTGTSAFVFVQEDIGGAIKAYQEFQKVSKKTELRGGVMEGRVLKEADVKALADLPSKEQLMAQIAGAINGVATKLAVGINQVPTSIARGLKAYAEKDGGSVEVEAEAQAKPEAEAEAPAQTEAEAPAEAESPSA</sequence>
<dbReference type="CDD" id="cd05797">
    <property type="entry name" value="Ribosomal_L10"/>
    <property type="match status" value="1"/>
</dbReference>
<dbReference type="InterPro" id="IPR002363">
    <property type="entry name" value="Ribosomal_uL10_CS_bac"/>
</dbReference>
<evidence type="ECO:0000256" key="2">
    <source>
        <dbReference type="ARBA" id="ARBA00022980"/>
    </source>
</evidence>
<dbReference type="Gene3D" id="3.30.70.1730">
    <property type="match status" value="1"/>
</dbReference>
<proteinExistence type="inferred from homology"/>
<evidence type="ECO:0000313" key="8">
    <source>
        <dbReference type="Proteomes" id="UP000702425"/>
    </source>
</evidence>
<dbReference type="GO" id="GO:0005840">
    <property type="term" value="C:ribosome"/>
    <property type="evidence" value="ECO:0007669"/>
    <property type="project" value="UniProtKB-KW"/>
</dbReference>
<dbReference type="InterPro" id="IPR043141">
    <property type="entry name" value="Ribosomal_uL10-like_sf"/>
</dbReference>
<organism evidence="7 8">
    <name type="scientific">Microcoleus asticus IPMA8</name>
    <dbReference type="NCBI Taxonomy" id="2563858"/>
    <lineage>
        <taxon>Bacteria</taxon>
        <taxon>Bacillati</taxon>
        <taxon>Cyanobacteriota</taxon>
        <taxon>Cyanophyceae</taxon>
        <taxon>Oscillatoriophycideae</taxon>
        <taxon>Oscillatoriales</taxon>
        <taxon>Microcoleaceae</taxon>
        <taxon>Microcoleus</taxon>
        <taxon>Microcoleus asticus</taxon>
    </lineage>
</organism>
<evidence type="ECO:0000256" key="4">
    <source>
        <dbReference type="ARBA" id="ARBA00035202"/>
    </source>
</evidence>
<dbReference type="HAMAP" id="MF_00362">
    <property type="entry name" value="Ribosomal_uL10"/>
    <property type="match status" value="1"/>
</dbReference>
<dbReference type="Pfam" id="PF00466">
    <property type="entry name" value="Ribosomal_L10"/>
    <property type="match status" value="1"/>
</dbReference>
<comment type="subunit">
    <text evidence="5">Part of the ribosomal stalk of the 50S ribosomal subunit. The N-terminus interacts with L11 and the large rRNA to form the base of the stalk. The C-terminus forms an elongated spine to which L12 dimers bind in a sequential fashion forming a multimeric L10(L12)X complex.</text>
</comment>
<dbReference type="SUPFAM" id="SSF160369">
    <property type="entry name" value="Ribosomal protein L10-like"/>
    <property type="match status" value="1"/>
</dbReference>
<dbReference type="PANTHER" id="PTHR11560">
    <property type="entry name" value="39S RIBOSOMAL PROTEIN L10, MITOCHONDRIAL"/>
    <property type="match status" value="1"/>
</dbReference>
<protein>
    <recommendedName>
        <fullName evidence="4 5">Large ribosomal subunit protein uL10</fullName>
    </recommendedName>
</protein>
<accession>A0ABX2CWE0</accession>
<dbReference type="InterPro" id="IPR001790">
    <property type="entry name" value="Ribosomal_uL10"/>
</dbReference>
<reference evidence="7 8" key="1">
    <citation type="journal article" date="2020" name="Sci. Rep.">
        <title>A novel cyanobacterial geosmin producer, revising GeoA distribution and dispersion patterns in Bacteria.</title>
        <authorList>
            <person name="Churro C."/>
            <person name="Semedo-Aguiar A.P."/>
            <person name="Silva A.D."/>
            <person name="Pereira-Leal J.B."/>
            <person name="Leite R.B."/>
        </authorList>
    </citation>
    <scope>NUCLEOTIDE SEQUENCE [LARGE SCALE GENOMIC DNA]</scope>
    <source>
        <strain evidence="7 8">IPMA8</strain>
    </source>
</reference>
<feature type="compositionally biased region" description="Low complexity" evidence="6">
    <location>
        <begin position="190"/>
        <end position="210"/>
    </location>
</feature>
<dbReference type="InterPro" id="IPR047865">
    <property type="entry name" value="Ribosomal_uL10_bac_type"/>
</dbReference>
<dbReference type="Gene3D" id="6.10.250.290">
    <property type="match status" value="1"/>
</dbReference>
<gene>
    <name evidence="5 7" type="primary">rplJ</name>
    <name evidence="5" type="synonym">rpl10</name>
    <name evidence="7" type="ORF">E5S67_01592</name>
</gene>
<comment type="function">
    <text evidence="5">Forms part of the ribosomal stalk, playing a central role in the interaction of the ribosome with GTP-bound translation factors.</text>
</comment>
<evidence type="ECO:0000313" key="7">
    <source>
        <dbReference type="EMBL" id="NQE33870.1"/>
    </source>
</evidence>
<keyword evidence="5" id="KW-0699">rRNA-binding</keyword>
<evidence type="ECO:0000256" key="1">
    <source>
        <dbReference type="ARBA" id="ARBA00008889"/>
    </source>
</evidence>
<keyword evidence="3 5" id="KW-0687">Ribonucleoprotein</keyword>